<feature type="compositionally biased region" description="Low complexity" evidence="1">
    <location>
        <begin position="119"/>
        <end position="133"/>
    </location>
</feature>
<feature type="non-terminal residue" evidence="2">
    <location>
        <position position="1"/>
    </location>
</feature>
<feature type="non-terminal residue" evidence="2">
    <location>
        <position position="257"/>
    </location>
</feature>
<gene>
    <name evidence="2" type="ORF">METZ01_LOCUS448136</name>
</gene>
<evidence type="ECO:0000313" key="2">
    <source>
        <dbReference type="EMBL" id="SVD95282.1"/>
    </source>
</evidence>
<organism evidence="2">
    <name type="scientific">marine metagenome</name>
    <dbReference type="NCBI Taxonomy" id="408172"/>
    <lineage>
        <taxon>unclassified sequences</taxon>
        <taxon>metagenomes</taxon>
        <taxon>ecological metagenomes</taxon>
    </lineage>
</organism>
<feature type="region of interest" description="Disordered" evidence="1">
    <location>
        <begin position="1"/>
        <end position="60"/>
    </location>
</feature>
<accession>A0A382ZII2</accession>
<feature type="region of interest" description="Disordered" evidence="1">
    <location>
        <begin position="95"/>
        <end position="146"/>
    </location>
</feature>
<name>A0A382ZII2_9ZZZZ</name>
<sequence>LPALPPRPRAAQGPISPTLARPRAWMRTPATMSRPPVPPTRRHVLSVPTSQTPASLGACPPTLATMSTPWPPPPRPRAISALSSPCRGRIGAIWRTPDTMSRPPAQPTRQLATRGHSNRTPARPRASTRPRATMSTPPRPHRPLPVCPGPTTPRPALRAQMPVCPQTPGTQCHRVARPTRLPARQDTTSRAQDRPRASTRTLVTMSTQEGRLRRPHATWDRTTLTRARLPAWTPHLGTMSTALELSSRRPAVPGPTI</sequence>
<protein>
    <submittedName>
        <fullName evidence="2">Uncharacterized protein</fullName>
    </submittedName>
</protein>
<evidence type="ECO:0000256" key="1">
    <source>
        <dbReference type="SAM" id="MobiDB-lite"/>
    </source>
</evidence>
<dbReference type="EMBL" id="UINC01184187">
    <property type="protein sequence ID" value="SVD95282.1"/>
    <property type="molecule type" value="Genomic_DNA"/>
</dbReference>
<reference evidence="2" key="1">
    <citation type="submission" date="2018-05" db="EMBL/GenBank/DDBJ databases">
        <authorList>
            <person name="Lanie J.A."/>
            <person name="Ng W.-L."/>
            <person name="Kazmierczak K.M."/>
            <person name="Andrzejewski T.M."/>
            <person name="Davidsen T.M."/>
            <person name="Wayne K.J."/>
            <person name="Tettelin H."/>
            <person name="Glass J.I."/>
            <person name="Rusch D."/>
            <person name="Podicherti R."/>
            <person name="Tsui H.-C.T."/>
            <person name="Winkler M.E."/>
        </authorList>
    </citation>
    <scope>NUCLEOTIDE SEQUENCE</scope>
</reference>
<proteinExistence type="predicted"/>
<dbReference type="AlphaFoldDB" id="A0A382ZII2"/>